<evidence type="ECO:0000256" key="2">
    <source>
        <dbReference type="ARBA" id="ARBA00022630"/>
    </source>
</evidence>
<gene>
    <name evidence="8" type="ORF">BDV35DRAFT_403112</name>
</gene>
<comment type="cofactor">
    <cofactor evidence="1">
        <name>pyridoxal 5'-phosphate</name>
        <dbReference type="ChEBI" id="CHEBI:597326"/>
    </cofactor>
</comment>
<dbReference type="VEuPathDB" id="FungiDB:F9C07_2054345"/>
<evidence type="ECO:0000259" key="7">
    <source>
        <dbReference type="Pfam" id="PF00291"/>
    </source>
</evidence>
<evidence type="ECO:0000256" key="6">
    <source>
        <dbReference type="ARBA" id="ARBA00023239"/>
    </source>
</evidence>
<dbReference type="Proteomes" id="UP000325434">
    <property type="component" value="Unassembled WGS sequence"/>
</dbReference>
<accession>A0A5N6H3J1</accession>
<dbReference type="Gene3D" id="3.40.50.1100">
    <property type="match status" value="2"/>
</dbReference>
<protein>
    <submittedName>
        <fullName evidence="8">Tryptophan synthase beta subunit-like PLP-dependent enzyme</fullName>
    </submittedName>
</protein>
<sequence>MSKALRLAMSLSRSYPWVANPFIVSAPMRVMSGPALAVAVSRAGGLGFLGPAVKTQDMLVDLEKVSTLVEEARKSSSAFSSTTNVLPVGVGFQLWSDDLATAVSGIQKFKPCAAWLFAPKGAKGLLKGSERPDVIVVQGSEAGGHGRHKDGLGLITLLPEVVDALAGSQIPIFAAGGIADGRGAAAALCLGADGVVMGTRFLASEEARISRGYQGEIVRATDGAASTTRTLLYNHLRGTMGWPEPYMPRTIINKSFIEHQAGRSFDELKVEHDQALKAGDSGWGPEGRLATYAGASIGLIHNVKDAATIVHDLKILFNEDFPSYFYLCITKRSPLHHINLSIKRLTTVGLPFPLVGLHGDEGILTNSPETQIKEDNTPQDCNLNHHSLSPSATYQTFSNKNKKMQNSVYETAASAVQARNRIRSHIYQTPLIPSRVQGKSNNARVLFKAENFQLTGSFKIRGAMSKMSGQPANGRLITASSGNHGIGAACAAQALSKDLTVVLPDSVVPAKLEKIKSYGVNVILHGAETGLAEQYAQRLAASQSYTYISPYNDPDIVAGQGTIGLEILEQCEEVDNIFVAMGGGGLISGIGAVAKAFSPRTKVYGVSAINSKALAESMAAGHVVETEHRDTLADAVAGGIDTDTITLPLAMSVVDHVVECDEDEIKAAMKTMAFDENMNVEGSAALALAGFSKVAGQLANQTSVIVLCGANFDQNVFRNVFLDI</sequence>
<dbReference type="EMBL" id="ML734577">
    <property type="protein sequence ID" value="KAB8248707.1"/>
    <property type="molecule type" value="Genomic_DNA"/>
</dbReference>
<evidence type="ECO:0000256" key="3">
    <source>
        <dbReference type="ARBA" id="ARBA00022643"/>
    </source>
</evidence>
<dbReference type="InterPro" id="IPR001926">
    <property type="entry name" value="TrpB-like_PALP"/>
</dbReference>
<evidence type="ECO:0000256" key="5">
    <source>
        <dbReference type="ARBA" id="ARBA00023002"/>
    </source>
</evidence>
<evidence type="ECO:0000256" key="4">
    <source>
        <dbReference type="ARBA" id="ARBA00022898"/>
    </source>
</evidence>
<proteinExistence type="predicted"/>
<keyword evidence="5" id="KW-0560">Oxidoreductase</keyword>
<dbReference type="GO" id="GO:0018580">
    <property type="term" value="F:nitronate monooxygenase activity"/>
    <property type="evidence" value="ECO:0007669"/>
    <property type="project" value="InterPro"/>
</dbReference>
<name>A0A5N6H3J1_ASPFL</name>
<dbReference type="Pfam" id="PF03060">
    <property type="entry name" value="NMO"/>
    <property type="match status" value="2"/>
</dbReference>
<reference evidence="8" key="1">
    <citation type="submission" date="2019-04" db="EMBL/GenBank/DDBJ databases">
        <title>Friends and foes A comparative genomics study of 23 Aspergillus species from section Flavi.</title>
        <authorList>
            <consortium name="DOE Joint Genome Institute"/>
            <person name="Kjaerbolling I."/>
            <person name="Vesth T."/>
            <person name="Frisvad J.C."/>
            <person name="Nybo J.L."/>
            <person name="Theobald S."/>
            <person name="Kildgaard S."/>
            <person name="Isbrandt T."/>
            <person name="Kuo A."/>
            <person name="Sato A."/>
            <person name="Lyhne E.K."/>
            <person name="Kogle M.E."/>
            <person name="Wiebenga A."/>
            <person name="Kun R.S."/>
            <person name="Lubbers R.J."/>
            <person name="Makela M.R."/>
            <person name="Barry K."/>
            <person name="Chovatia M."/>
            <person name="Clum A."/>
            <person name="Daum C."/>
            <person name="Haridas S."/>
            <person name="He G."/>
            <person name="LaButti K."/>
            <person name="Lipzen A."/>
            <person name="Mondo S."/>
            <person name="Riley R."/>
            <person name="Salamov A."/>
            <person name="Simmons B.A."/>
            <person name="Magnuson J.K."/>
            <person name="Henrissat B."/>
            <person name="Mortensen U.H."/>
            <person name="Larsen T.O."/>
            <person name="Devries R.P."/>
            <person name="Grigoriev I.V."/>
            <person name="Machida M."/>
            <person name="Baker S.E."/>
            <person name="Andersen M.R."/>
        </authorList>
    </citation>
    <scope>NUCLEOTIDE SEQUENCE [LARGE SCALE GENOMIC DNA]</scope>
    <source>
        <strain evidence="8">CBS 121.62</strain>
    </source>
</reference>
<dbReference type="AlphaFoldDB" id="A0A5N6H3J1"/>
<dbReference type="InterPro" id="IPR004136">
    <property type="entry name" value="NMO"/>
</dbReference>
<dbReference type="InterPro" id="IPR013785">
    <property type="entry name" value="Aldolase_TIM"/>
</dbReference>
<dbReference type="GO" id="GO:0006565">
    <property type="term" value="P:L-serine catabolic process"/>
    <property type="evidence" value="ECO:0007669"/>
    <property type="project" value="TreeGrafter"/>
</dbReference>
<dbReference type="CDD" id="cd01562">
    <property type="entry name" value="Thr-dehyd"/>
    <property type="match status" value="1"/>
</dbReference>
<dbReference type="Pfam" id="PF00291">
    <property type="entry name" value="PALP"/>
    <property type="match status" value="1"/>
</dbReference>
<keyword evidence="3" id="KW-0288">FMN</keyword>
<keyword evidence="6" id="KW-0456">Lyase</keyword>
<dbReference type="PANTHER" id="PTHR48078">
    <property type="entry name" value="THREONINE DEHYDRATASE, MITOCHONDRIAL-RELATED"/>
    <property type="match status" value="1"/>
</dbReference>
<organism evidence="8">
    <name type="scientific">Aspergillus flavus</name>
    <dbReference type="NCBI Taxonomy" id="5059"/>
    <lineage>
        <taxon>Eukaryota</taxon>
        <taxon>Fungi</taxon>
        <taxon>Dikarya</taxon>
        <taxon>Ascomycota</taxon>
        <taxon>Pezizomycotina</taxon>
        <taxon>Eurotiomycetes</taxon>
        <taxon>Eurotiomycetidae</taxon>
        <taxon>Eurotiales</taxon>
        <taxon>Aspergillaceae</taxon>
        <taxon>Aspergillus</taxon>
        <taxon>Aspergillus subgen. Circumdati</taxon>
    </lineage>
</organism>
<dbReference type="GO" id="GO:0003941">
    <property type="term" value="F:L-serine ammonia-lyase activity"/>
    <property type="evidence" value="ECO:0007669"/>
    <property type="project" value="TreeGrafter"/>
</dbReference>
<dbReference type="PANTHER" id="PTHR48078:SF6">
    <property type="entry name" value="L-THREONINE DEHYDRATASE CATABOLIC TDCB"/>
    <property type="match status" value="1"/>
</dbReference>
<dbReference type="GO" id="GO:0030170">
    <property type="term" value="F:pyridoxal phosphate binding"/>
    <property type="evidence" value="ECO:0007669"/>
    <property type="project" value="InterPro"/>
</dbReference>
<dbReference type="Gene3D" id="3.20.20.70">
    <property type="entry name" value="Aldolase class I"/>
    <property type="match status" value="2"/>
</dbReference>
<dbReference type="SUPFAM" id="SSF53686">
    <property type="entry name" value="Tryptophan synthase beta subunit-like PLP-dependent enzymes"/>
    <property type="match status" value="1"/>
</dbReference>
<keyword evidence="4" id="KW-0663">Pyridoxal phosphate</keyword>
<dbReference type="VEuPathDB" id="FungiDB:F9C07_9698"/>
<dbReference type="InterPro" id="IPR050147">
    <property type="entry name" value="Ser/Thr_Dehydratase"/>
</dbReference>
<dbReference type="PROSITE" id="PS00165">
    <property type="entry name" value="DEHYDRATASE_SER_THR"/>
    <property type="match status" value="1"/>
</dbReference>
<dbReference type="InterPro" id="IPR000634">
    <property type="entry name" value="Ser/Thr_deHydtase_PyrdxlP-BS"/>
</dbReference>
<dbReference type="VEuPathDB" id="FungiDB:AFLA_012436"/>
<dbReference type="GO" id="GO:0009097">
    <property type="term" value="P:isoleucine biosynthetic process"/>
    <property type="evidence" value="ECO:0007669"/>
    <property type="project" value="TreeGrafter"/>
</dbReference>
<keyword evidence="2" id="KW-0285">Flavoprotein</keyword>
<evidence type="ECO:0000313" key="8">
    <source>
        <dbReference type="EMBL" id="KAB8248707.1"/>
    </source>
</evidence>
<dbReference type="SUPFAM" id="SSF51412">
    <property type="entry name" value="Inosine monophosphate dehydrogenase (IMPDH)"/>
    <property type="match status" value="1"/>
</dbReference>
<feature type="domain" description="Tryptophan synthase beta chain-like PALP" evidence="7">
    <location>
        <begin position="423"/>
        <end position="709"/>
    </location>
</feature>
<evidence type="ECO:0000256" key="1">
    <source>
        <dbReference type="ARBA" id="ARBA00001933"/>
    </source>
</evidence>
<dbReference type="CDD" id="cd04730">
    <property type="entry name" value="NPD_like"/>
    <property type="match status" value="1"/>
</dbReference>
<dbReference type="VEuPathDB" id="FungiDB:AFLA_012437"/>
<dbReference type="InterPro" id="IPR036052">
    <property type="entry name" value="TrpB-like_PALP_sf"/>
</dbReference>
<dbReference type="GO" id="GO:0006567">
    <property type="term" value="P:L-threonine catabolic process"/>
    <property type="evidence" value="ECO:0007669"/>
    <property type="project" value="TreeGrafter"/>
</dbReference>
<dbReference type="GO" id="GO:0004794">
    <property type="term" value="F:threonine deaminase activity"/>
    <property type="evidence" value="ECO:0007669"/>
    <property type="project" value="TreeGrafter"/>
</dbReference>